<name>A0A8H4IWJ5_9PEZI</name>
<keyword evidence="1" id="KW-0472">Membrane</keyword>
<gene>
    <name evidence="2" type="ORF">GTA08_BOTSDO04373</name>
</gene>
<sequence>MLARQCWAASEVRGRRRFFFHLRQLSVTLVPLPAFARNLTFASTLAPHSLIVHMKLTTATPLLIASVVWGLIAVFATFVSYNLIKIAINSKDTDHVIIAGLPSNARTG</sequence>
<protein>
    <submittedName>
        <fullName evidence="2">Uncharacterized protein</fullName>
    </submittedName>
</protein>
<evidence type="ECO:0000313" key="2">
    <source>
        <dbReference type="EMBL" id="KAF4307673.1"/>
    </source>
</evidence>
<dbReference type="AlphaFoldDB" id="A0A8H4IWJ5"/>
<dbReference type="Proteomes" id="UP000572817">
    <property type="component" value="Unassembled WGS sequence"/>
</dbReference>
<keyword evidence="1" id="KW-0812">Transmembrane</keyword>
<accession>A0A8H4IWJ5</accession>
<organism evidence="2 3">
    <name type="scientific">Botryosphaeria dothidea</name>
    <dbReference type="NCBI Taxonomy" id="55169"/>
    <lineage>
        <taxon>Eukaryota</taxon>
        <taxon>Fungi</taxon>
        <taxon>Dikarya</taxon>
        <taxon>Ascomycota</taxon>
        <taxon>Pezizomycotina</taxon>
        <taxon>Dothideomycetes</taxon>
        <taxon>Dothideomycetes incertae sedis</taxon>
        <taxon>Botryosphaeriales</taxon>
        <taxon>Botryosphaeriaceae</taxon>
        <taxon>Botryosphaeria</taxon>
    </lineage>
</organism>
<evidence type="ECO:0000256" key="1">
    <source>
        <dbReference type="SAM" id="Phobius"/>
    </source>
</evidence>
<proteinExistence type="predicted"/>
<keyword evidence="3" id="KW-1185">Reference proteome</keyword>
<evidence type="ECO:0000313" key="3">
    <source>
        <dbReference type="Proteomes" id="UP000572817"/>
    </source>
</evidence>
<dbReference type="EMBL" id="WWBZ02000022">
    <property type="protein sequence ID" value="KAF4307673.1"/>
    <property type="molecule type" value="Genomic_DNA"/>
</dbReference>
<keyword evidence="1" id="KW-1133">Transmembrane helix</keyword>
<comment type="caution">
    <text evidence="2">The sequence shown here is derived from an EMBL/GenBank/DDBJ whole genome shotgun (WGS) entry which is preliminary data.</text>
</comment>
<feature type="transmembrane region" description="Helical" evidence="1">
    <location>
        <begin position="60"/>
        <end position="84"/>
    </location>
</feature>
<reference evidence="2" key="1">
    <citation type="submission" date="2020-04" db="EMBL/GenBank/DDBJ databases">
        <title>Genome Assembly and Annotation of Botryosphaeria dothidea sdau 11-99, a Latent Pathogen of Apple Fruit Ring Rot in China.</title>
        <authorList>
            <person name="Yu C."/>
            <person name="Diao Y."/>
            <person name="Lu Q."/>
            <person name="Zhao J."/>
            <person name="Cui S."/>
            <person name="Peng C."/>
            <person name="He B."/>
            <person name="Liu H."/>
        </authorList>
    </citation>
    <scope>NUCLEOTIDE SEQUENCE [LARGE SCALE GENOMIC DNA]</scope>
    <source>
        <strain evidence="2">Sdau11-99</strain>
    </source>
</reference>